<keyword evidence="3" id="KW-1185">Reference proteome</keyword>
<gene>
    <name evidence="2" type="ORF">ULVI_04480</name>
</gene>
<dbReference type="RefSeq" id="WP_068590163.1">
    <property type="nucleotide sequence ID" value="NZ_LRXL01000026.1"/>
</dbReference>
<dbReference type="SUPFAM" id="SSF53448">
    <property type="entry name" value="Nucleotide-diphospho-sugar transferases"/>
    <property type="match status" value="1"/>
</dbReference>
<feature type="domain" description="DUF4301" evidence="1">
    <location>
        <begin position="4"/>
        <end position="506"/>
    </location>
</feature>
<dbReference type="OrthoDB" id="5572060at2"/>
<keyword evidence="2" id="KW-0418">Kinase</keyword>
<comment type="caution">
    <text evidence="2">The sequence shown here is derived from an EMBL/GenBank/DDBJ whole genome shotgun (WGS) entry which is preliminary data.</text>
</comment>
<sequence>MLFKKDVQQIIEHGLTVDKINDQIETFKNGIPYADVITAASINNGILQLTKQEQEDLVNLYETKRDALELVKFVPASGAATRMFKFLHQFLDTYDPEKGRLLDYIRKGNHTQVALFFKSIGDFAFVNMVRKKIRMHYPNYKNSKKGERAVMLAKMLLHEEGLNFSMLPKGLIPFHKYNKYYTTAFEEQLFEAAFYATANDEAYLHFTFSEKHVDFFREEFEEVKKRVSKKTKKRFNISYSFQKPETDTIAVTGNNKVFRDKDNQLIFRPSGHGALLKNLNEINADLVFIKNIDNVVAEDYVPVIAFHKKVLAGKLVTVQEKIFNYMHQLCEETVSKQTVNEVKSFLWNELNKKEIPDSILALKSVLNRPLRVCGVVKNTGAPGGGPFWIKDDQGNMSLQIVEMAQIDTQNNHQRSIANEATHFNPVDLVCGLRDYEGNKFDLQKFSDPNSGFISLKSQYGKPLKALELPGLWNGAMAHWNTIFIEVPLQTFNPVKTVNDLLQKEHRPNL</sequence>
<evidence type="ECO:0000313" key="3">
    <source>
        <dbReference type="Proteomes" id="UP000077013"/>
    </source>
</evidence>
<dbReference type="EMBL" id="LRXL01000026">
    <property type="protein sequence ID" value="OAB80000.1"/>
    <property type="molecule type" value="Genomic_DNA"/>
</dbReference>
<reference evidence="2 3" key="1">
    <citation type="submission" date="2016-02" db="EMBL/GenBank/DDBJ databases">
        <title>Ulvibacter sp. LPB0005, isolated from Thais luteostoma.</title>
        <authorList>
            <person name="Shin S.-K."/>
            <person name="Yi H."/>
        </authorList>
    </citation>
    <scope>NUCLEOTIDE SEQUENCE [LARGE SCALE GENOMIC DNA]</scope>
    <source>
        <strain evidence="2 3">LPB0005</strain>
    </source>
</reference>
<dbReference type="GO" id="GO:0016301">
    <property type="term" value="F:kinase activity"/>
    <property type="evidence" value="ECO:0007669"/>
    <property type="project" value="UniProtKB-KW"/>
</dbReference>
<evidence type="ECO:0000313" key="2">
    <source>
        <dbReference type="EMBL" id="OAB80000.1"/>
    </source>
</evidence>
<name>A0A167ITE5_9FLAO</name>
<dbReference type="InterPro" id="IPR029044">
    <property type="entry name" value="Nucleotide-diphossugar_trans"/>
</dbReference>
<dbReference type="InterPro" id="IPR025393">
    <property type="entry name" value="DUF4301"/>
</dbReference>
<accession>A0A167ITE5</accession>
<proteinExistence type="predicted"/>
<protein>
    <submittedName>
        <fullName evidence="2">NAD metabolism ATPase/kinase</fullName>
    </submittedName>
</protein>
<keyword evidence="2" id="KW-0808">Transferase</keyword>
<organism evidence="2 3">
    <name type="scientific">Cochleicola gelatinilyticus</name>
    <dbReference type="NCBI Taxonomy" id="1763537"/>
    <lineage>
        <taxon>Bacteria</taxon>
        <taxon>Pseudomonadati</taxon>
        <taxon>Bacteroidota</taxon>
        <taxon>Flavobacteriia</taxon>
        <taxon>Flavobacteriales</taxon>
        <taxon>Flavobacteriaceae</taxon>
        <taxon>Cochleicola</taxon>
    </lineage>
</organism>
<evidence type="ECO:0000259" key="1">
    <source>
        <dbReference type="Pfam" id="PF14134"/>
    </source>
</evidence>
<dbReference type="AlphaFoldDB" id="A0A167ITE5"/>
<dbReference type="Pfam" id="PF14134">
    <property type="entry name" value="DUF4301"/>
    <property type="match status" value="1"/>
</dbReference>
<dbReference type="STRING" id="1763537.ULVI_04480"/>
<dbReference type="Proteomes" id="UP000077013">
    <property type="component" value="Unassembled WGS sequence"/>
</dbReference>